<sequence>MDENRFTEDFSQLSSSGRKPLPSKTGAYLLAILKSRLYWGILLFAIIPILLETLGINIVFGMLVYFSLFWFFVFRPLVKTSQPGRSLIADIVAYVFTAVIGTMFALFVENFWVSNGAAPFLQSNSPPIAIPSYIVFVGTTEEFSKQIIILLAIAFVRIRRIHVKPVEFMIMGISSGLGFSAIENISYVQKGIMNEVVHHTVGTGVVTALSRALYTPFLHAIFAGIASYGLGLAASRGGKTWWGALGMWLIAACFHGFYDATIDTHVGWALIAVALCYFLFLALLLSGMRSHNFTKLGNPW</sequence>
<proteinExistence type="predicted"/>
<dbReference type="Pfam" id="PF13367">
    <property type="entry name" value="PrsW-protease"/>
    <property type="match status" value="1"/>
</dbReference>
<dbReference type="Proteomes" id="UP001164761">
    <property type="component" value="Chromosome"/>
</dbReference>
<dbReference type="InterPro" id="IPR026898">
    <property type="entry name" value="PrsW"/>
</dbReference>
<feature type="transmembrane region" description="Helical" evidence="1">
    <location>
        <begin position="241"/>
        <end position="260"/>
    </location>
</feature>
<feature type="transmembrane region" description="Helical" evidence="1">
    <location>
        <begin position="213"/>
        <end position="234"/>
    </location>
</feature>
<keyword evidence="2" id="KW-0482">Metalloprotease</keyword>
<feature type="transmembrane region" description="Helical" evidence="1">
    <location>
        <begin position="86"/>
        <end position="108"/>
    </location>
</feature>
<dbReference type="PANTHER" id="PTHR36844:SF1">
    <property type="entry name" value="PROTEASE PRSW"/>
    <property type="match status" value="1"/>
</dbReference>
<keyword evidence="2" id="KW-0378">Hydrolase</keyword>
<protein>
    <submittedName>
        <fullName evidence="2">PrsW family intramembrane metalloprotease</fullName>
    </submittedName>
</protein>
<keyword evidence="3" id="KW-1185">Reference proteome</keyword>
<keyword evidence="1" id="KW-0812">Transmembrane</keyword>
<name>A0ABY6ZJ24_9BACL</name>
<dbReference type="GO" id="GO:0008237">
    <property type="term" value="F:metallopeptidase activity"/>
    <property type="evidence" value="ECO:0007669"/>
    <property type="project" value="UniProtKB-KW"/>
</dbReference>
<dbReference type="RefSeq" id="WP_268006807.1">
    <property type="nucleotide sequence ID" value="NZ_BSUT01000001.1"/>
</dbReference>
<evidence type="ECO:0000313" key="2">
    <source>
        <dbReference type="EMBL" id="WAH42930.1"/>
    </source>
</evidence>
<feature type="transmembrane region" description="Helical" evidence="1">
    <location>
        <begin position="56"/>
        <end position="74"/>
    </location>
</feature>
<feature type="transmembrane region" description="Helical" evidence="1">
    <location>
        <begin position="128"/>
        <end position="156"/>
    </location>
</feature>
<organism evidence="2 3">
    <name type="scientific">Alicyclobacillus fastidiosus</name>
    <dbReference type="NCBI Taxonomy" id="392011"/>
    <lineage>
        <taxon>Bacteria</taxon>
        <taxon>Bacillati</taxon>
        <taxon>Bacillota</taxon>
        <taxon>Bacilli</taxon>
        <taxon>Bacillales</taxon>
        <taxon>Alicyclobacillaceae</taxon>
        <taxon>Alicyclobacillus</taxon>
    </lineage>
</organism>
<dbReference type="EMBL" id="CP104067">
    <property type="protein sequence ID" value="WAH42930.1"/>
    <property type="molecule type" value="Genomic_DNA"/>
</dbReference>
<feature type="transmembrane region" description="Helical" evidence="1">
    <location>
        <begin position="168"/>
        <end position="188"/>
    </location>
</feature>
<feature type="transmembrane region" description="Helical" evidence="1">
    <location>
        <begin position="266"/>
        <end position="285"/>
    </location>
</feature>
<feature type="transmembrane region" description="Helical" evidence="1">
    <location>
        <begin position="27"/>
        <end position="50"/>
    </location>
</feature>
<reference evidence="2" key="1">
    <citation type="submission" date="2022-08" db="EMBL/GenBank/DDBJ databases">
        <title>Alicyclobacillus fastidiosus DSM 17978, complete genome.</title>
        <authorList>
            <person name="Wang Q."/>
            <person name="Cai R."/>
            <person name="Wang Z."/>
        </authorList>
    </citation>
    <scope>NUCLEOTIDE SEQUENCE</scope>
    <source>
        <strain evidence="2">DSM 17978</strain>
    </source>
</reference>
<dbReference type="PANTHER" id="PTHR36844">
    <property type="entry name" value="PROTEASE PRSW"/>
    <property type="match status" value="1"/>
</dbReference>
<keyword evidence="2" id="KW-0645">Protease</keyword>
<gene>
    <name evidence="2" type="ORF">NZD89_05770</name>
</gene>
<evidence type="ECO:0000313" key="3">
    <source>
        <dbReference type="Proteomes" id="UP001164761"/>
    </source>
</evidence>
<keyword evidence="1" id="KW-0472">Membrane</keyword>
<keyword evidence="1" id="KW-1133">Transmembrane helix</keyword>
<evidence type="ECO:0000256" key="1">
    <source>
        <dbReference type="SAM" id="Phobius"/>
    </source>
</evidence>
<accession>A0ABY6ZJ24</accession>